<evidence type="ECO:0000256" key="5">
    <source>
        <dbReference type="ARBA" id="ARBA00022833"/>
    </source>
</evidence>
<evidence type="ECO:0000259" key="6">
    <source>
        <dbReference type="SMART" id="SM00849"/>
    </source>
</evidence>
<dbReference type="GO" id="GO:0046872">
    <property type="term" value="F:metal ion binding"/>
    <property type="evidence" value="ECO:0007669"/>
    <property type="project" value="UniProtKB-KW"/>
</dbReference>
<gene>
    <name evidence="7" type="primary">attM</name>
    <name evidence="7" type="ORF">PAESOLCIP111_04292</name>
</gene>
<dbReference type="CDD" id="cd07730">
    <property type="entry name" value="metallo-hydrolase-like_MBL-fold"/>
    <property type="match status" value="1"/>
</dbReference>
<dbReference type="EC" id="3.1.1.81" evidence="7"/>
<dbReference type="Proteomes" id="UP000693672">
    <property type="component" value="Unassembled WGS sequence"/>
</dbReference>
<feature type="domain" description="Metallo-beta-lactamase" evidence="6">
    <location>
        <begin position="40"/>
        <end position="273"/>
    </location>
</feature>
<sequence length="287" mass="31919">MTPRLAVTRKVKLRLFAAGYCKHPEWITIRGGGVAAIRIPALFACIEHPEAGILLWDTGYADRFLTETEKLPNRLYRAVTPVWIRSEDNAVRQLASVGIAPEQVKGIIISHFHADHIAGLKDFPAASFYYTQEAYEGVRLLRGIAAVRKAFLPGLLPADFVQRSRIIPPARRIDPPVNDPFPDAMDVLGDGSLLAVGLPGHAAGQIGLLLSTQQQDYLLCADAVWSSAAYREHRPPHPLAGLMMESKRQYDQSLERLVRLHREFPALRIIPSHCPEVWENRVNGGSE</sequence>
<dbReference type="SMART" id="SM00849">
    <property type="entry name" value="Lactamase_B"/>
    <property type="match status" value="1"/>
</dbReference>
<keyword evidence="4 7" id="KW-0378">Hydrolase</keyword>
<dbReference type="EMBL" id="CAJVAS010000022">
    <property type="protein sequence ID" value="CAG7642001.1"/>
    <property type="molecule type" value="Genomic_DNA"/>
</dbReference>
<evidence type="ECO:0000256" key="3">
    <source>
        <dbReference type="ARBA" id="ARBA00022723"/>
    </source>
</evidence>
<keyword evidence="5" id="KW-0862">Zinc</keyword>
<dbReference type="GO" id="GO:0102007">
    <property type="term" value="F:acyl-L-homoserine-lactone lactonohydrolase activity"/>
    <property type="evidence" value="ECO:0007669"/>
    <property type="project" value="UniProtKB-EC"/>
</dbReference>
<dbReference type="PANTHER" id="PTHR42978">
    <property type="entry name" value="QUORUM-QUENCHING LACTONASE YTNP-RELATED-RELATED"/>
    <property type="match status" value="1"/>
</dbReference>
<evidence type="ECO:0000256" key="4">
    <source>
        <dbReference type="ARBA" id="ARBA00022801"/>
    </source>
</evidence>
<dbReference type="InterPro" id="IPR051013">
    <property type="entry name" value="MBL_superfamily_lactonases"/>
</dbReference>
<dbReference type="Pfam" id="PF00753">
    <property type="entry name" value="Lactamase_B"/>
    <property type="match status" value="1"/>
</dbReference>
<evidence type="ECO:0000313" key="8">
    <source>
        <dbReference type="Proteomes" id="UP000693672"/>
    </source>
</evidence>
<proteinExistence type="inferred from homology"/>
<dbReference type="AlphaFoldDB" id="A0A916K5C2"/>
<keyword evidence="3" id="KW-0479">Metal-binding</keyword>
<comment type="cofactor">
    <cofactor evidence="1">
        <name>Zn(2+)</name>
        <dbReference type="ChEBI" id="CHEBI:29105"/>
    </cofactor>
</comment>
<evidence type="ECO:0000256" key="2">
    <source>
        <dbReference type="ARBA" id="ARBA00007749"/>
    </source>
</evidence>
<dbReference type="RefSeq" id="WP_218094016.1">
    <property type="nucleotide sequence ID" value="NZ_CAJVAS010000022.1"/>
</dbReference>
<comment type="similarity">
    <text evidence="2">Belongs to the metallo-beta-lactamase superfamily.</text>
</comment>
<protein>
    <submittedName>
        <fullName evidence="7">N-acyl homoserine lactonase AttM</fullName>
        <ecNumber evidence="7">3.1.1.81</ecNumber>
    </submittedName>
</protein>
<evidence type="ECO:0000313" key="7">
    <source>
        <dbReference type="EMBL" id="CAG7642001.1"/>
    </source>
</evidence>
<reference evidence="7" key="1">
    <citation type="submission" date="2021-06" db="EMBL/GenBank/DDBJ databases">
        <authorList>
            <person name="Criscuolo A."/>
        </authorList>
    </citation>
    <scope>NUCLEOTIDE SEQUENCE</scope>
    <source>
        <strain evidence="7">CIP111600</strain>
    </source>
</reference>
<keyword evidence="8" id="KW-1185">Reference proteome</keyword>
<dbReference type="InterPro" id="IPR001279">
    <property type="entry name" value="Metallo-B-lactamas"/>
</dbReference>
<organism evidence="7 8">
    <name type="scientific">Paenibacillus solanacearum</name>
    <dbReference type="NCBI Taxonomy" id="2048548"/>
    <lineage>
        <taxon>Bacteria</taxon>
        <taxon>Bacillati</taxon>
        <taxon>Bacillota</taxon>
        <taxon>Bacilli</taxon>
        <taxon>Bacillales</taxon>
        <taxon>Paenibacillaceae</taxon>
        <taxon>Paenibacillus</taxon>
    </lineage>
</organism>
<accession>A0A916K5C2</accession>
<name>A0A916K5C2_9BACL</name>
<comment type="caution">
    <text evidence="7">The sequence shown here is derived from an EMBL/GenBank/DDBJ whole genome shotgun (WGS) entry which is preliminary data.</text>
</comment>
<evidence type="ECO:0000256" key="1">
    <source>
        <dbReference type="ARBA" id="ARBA00001947"/>
    </source>
</evidence>
<dbReference type="PANTHER" id="PTHR42978:SF2">
    <property type="entry name" value="102 KBASES UNSTABLE REGION: FROM 1 TO 119443"/>
    <property type="match status" value="1"/>
</dbReference>